<dbReference type="InterPro" id="IPR044299">
    <property type="entry name" value="GIS3/ZFP5/ZFP6"/>
</dbReference>
<dbReference type="SUPFAM" id="SSF57667">
    <property type="entry name" value="beta-beta-alpha zinc fingers"/>
    <property type="match status" value="1"/>
</dbReference>
<dbReference type="PROSITE" id="PS50157">
    <property type="entry name" value="ZINC_FINGER_C2H2_2"/>
    <property type="match status" value="1"/>
</dbReference>
<feature type="domain" description="C2H2-type" evidence="2">
    <location>
        <begin position="45"/>
        <end position="72"/>
    </location>
</feature>
<keyword evidence="1" id="KW-0862">Zinc</keyword>
<dbReference type="PANTHER" id="PTHR46353:SF23">
    <property type="entry name" value="C2H2 ZINC FINGER-CONTAINING PROTEIN-RELATED"/>
    <property type="match status" value="1"/>
</dbReference>
<keyword evidence="1" id="KW-0479">Metal-binding</keyword>
<evidence type="ECO:0000256" key="1">
    <source>
        <dbReference type="PROSITE-ProRule" id="PRU00042"/>
    </source>
</evidence>
<proteinExistence type="predicted"/>
<dbReference type="PANTHER" id="PTHR46353">
    <property type="entry name" value="ZINC FINGER PROTEIN 5"/>
    <property type="match status" value="1"/>
</dbReference>
<dbReference type="EMBL" id="JBJKBG010000008">
    <property type="protein sequence ID" value="KAL3727776.1"/>
    <property type="molecule type" value="Genomic_DNA"/>
</dbReference>
<evidence type="ECO:0000259" key="2">
    <source>
        <dbReference type="PROSITE" id="PS50157"/>
    </source>
</evidence>
<dbReference type="Proteomes" id="UP001634007">
    <property type="component" value="Unassembled WGS sequence"/>
</dbReference>
<sequence>MCAFEYTHPDAENKRPPRLKLFGVPVAGSDETPVMAPCDGEIRKFECQYCRREFLNSQALGGHQNAHKRERQRARRAQLISDRHQRPLTIGGPIVSTHAAAFGPFIHSAQRVHGGFATFARFHSGPPPPIPMQSHGDPGQSYVVRAEYIRAMGRSSRPMESPQVETNEVGVDLRLSLASTSKAS</sequence>
<organism evidence="3 4">
    <name type="scientific">Eucalyptus globulus</name>
    <name type="common">Tasmanian blue gum</name>
    <dbReference type="NCBI Taxonomy" id="34317"/>
    <lineage>
        <taxon>Eukaryota</taxon>
        <taxon>Viridiplantae</taxon>
        <taxon>Streptophyta</taxon>
        <taxon>Embryophyta</taxon>
        <taxon>Tracheophyta</taxon>
        <taxon>Spermatophyta</taxon>
        <taxon>Magnoliopsida</taxon>
        <taxon>eudicotyledons</taxon>
        <taxon>Gunneridae</taxon>
        <taxon>Pentapetalae</taxon>
        <taxon>rosids</taxon>
        <taxon>malvids</taxon>
        <taxon>Myrtales</taxon>
        <taxon>Myrtaceae</taxon>
        <taxon>Myrtoideae</taxon>
        <taxon>Eucalypteae</taxon>
        <taxon>Eucalyptus</taxon>
    </lineage>
</organism>
<accession>A0ABD3JPL2</accession>
<dbReference type="PROSITE" id="PS00028">
    <property type="entry name" value="ZINC_FINGER_C2H2_1"/>
    <property type="match status" value="1"/>
</dbReference>
<name>A0ABD3JPL2_EUCGL</name>
<dbReference type="AlphaFoldDB" id="A0ABD3JPL2"/>
<comment type="caution">
    <text evidence="3">The sequence shown here is derived from an EMBL/GenBank/DDBJ whole genome shotgun (WGS) entry which is preliminary data.</text>
</comment>
<gene>
    <name evidence="3" type="ORF">ACJRO7_032514</name>
</gene>
<dbReference type="InterPro" id="IPR036236">
    <property type="entry name" value="Znf_C2H2_sf"/>
</dbReference>
<keyword evidence="4" id="KW-1185">Reference proteome</keyword>
<protein>
    <recommendedName>
        <fullName evidence="2">C2H2-type domain-containing protein</fullName>
    </recommendedName>
</protein>
<dbReference type="InterPro" id="IPR013087">
    <property type="entry name" value="Znf_C2H2_type"/>
</dbReference>
<reference evidence="3 4" key="1">
    <citation type="submission" date="2024-11" db="EMBL/GenBank/DDBJ databases">
        <title>Chromosome-level genome assembly of Eucalyptus globulus Labill. provides insights into its genome evolution.</title>
        <authorList>
            <person name="Li X."/>
        </authorList>
    </citation>
    <scope>NUCLEOTIDE SEQUENCE [LARGE SCALE GENOMIC DNA]</scope>
    <source>
        <strain evidence="3">CL2024</strain>
        <tissue evidence="3">Fresh tender leaves</tissue>
    </source>
</reference>
<dbReference type="GO" id="GO:0008270">
    <property type="term" value="F:zinc ion binding"/>
    <property type="evidence" value="ECO:0007669"/>
    <property type="project" value="UniProtKB-KW"/>
</dbReference>
<evidence type="ECO:0000313" key="3">
    <source>
        <dbReference type="EMBL" id="KAL3727776.1"/>
    </source>
</evidence>
<dbReference type="Gene3D" id="3.30.160.60">
    <property type="entry name" value="Classic Zinc Finger"/>
    <property type="match status" value="1"/>
</dbReference>
<keyword evidence="1" id="KW-0863">Zinc-finger</keyword>
<evidence type="ECO:0000313" key="4">
    <source>
        <dbReference type="Proteomes" id="UP001634007"/>
    </source>
</evidence>